<dbReference type="STRING" id="45351.A7RYK5"/>
<comment type="subcellular location">
    <subcellularLocation>
        <location evidence="1">Membrane</location>
        <topology evidence="1">Multi-pass membrane protein</topology>
    </subcellularLocation>
</comment>
<dbReference type="SUPFAM" id="SSF81321">
    <property type="entry name" value="Family A G protein-coupled receptor-like"/>
    <property type="match status" value="1"/>
</dbReference>
<keyword evidence="2 8" id="KW-0812">Transmembrane</keyword>
<dbReference type="PRINTS" id="PR00237">
    <property type="entry name" value="GPCRRHODOPSN"/>
</dbReference>
<feature type="transmembrane region" description="Helical" evidence="8">
    <location>
        <begin position="25"/>
        <end position="51"/>
    </location>
</feature>
<dbReference type="PhylomeDB" id="A7RYK5"/>
<dbReference type="PANTHER" id="PTHR45695:SF9">
    <property type="entry name" value="LEUCOKININ RECEPTOR"/>
    <property type="match status" value="1"/>
</dbReference>
<dbReference type="PANTHER" id="PTHR45695">
    <property type="entry name" value="LEUCOKININ RECEPTOR-RELATED"/>
    <property type="match status" value="1"/>
</dbReference>
<dbReference type="Proteomes" id="UP000001593">
    <property type="component" value="Unassembled WGS sequence"/>
</dbReference>
<feature type="transmembrane region" description="Helical" evidence="8">
    <location>
        <begin position="63"/>
        <end position="84"/>
    </location>
</feature>
<dbReference type="Gene3D" id="1.20.1070.10">
    <property type="entry name" value="Rhodopsin 7-helix transmembrane proteins"/>
    <property type="match status" value="1"/>
</dbReference>
<organism evidence="10 11">
    <name type="scientific">Nematostella vectensis</name>
    <name type="common">Starlet sea anemone</name>
    <dbReference type="NCBI Taxonomy" id="45351"/>
    <lineage>
        <taxon>Eukaryota</taxon>
        <taxon>Metazoa</taxon>
        <taxon>Cnidaria</taxon>
        <taxon>Anthozoa</taxon>
        <taxon>Hexacorallia</taxon>
        <taxon>Actiniaria</taxon>
        <taxon>Edwardsiidae</taxon>
        <taxon>Nematostella</taxon>
    </lineage>
</organism>
<dbReference type="InterPro" id="IPR000276">
    <property type="entry name" value="GPCR_Rhodpsn"/>
</dbReference>
<evidence type="ECO:0000256" key="8">
    <source>
        <dbReference type="SAM" id="Phobius"/>
    </source>
</evidence>
<name>A7RYK5_NEMVE</name>
<keyword evidence="11" id="KW-1185">Reference proteome</keyword>
<evidence type="ECO:0000313" key="10">
    <source>
        <dbReference type="EMBL" id="EDO43476.1"/>
    </source>
</evidence>
<dbReference type="AlphaFoldDB" id="A7RYK5"/>
<feature type="non-terminal residue" evidence="10">
    <location>
        <position position="1"/>
    </location>
</feature>
<keyword evidence="4" id="KW-0297">G-protein coupled receptor</keyword>
<sequence length="86" mass="9204">LILGGNTLVILAVYRNPPMQTVMNILIVNLAVCDLLVGVFNCPFMLTALLAGDWLAGPVMCKVSGFCNVLFCCASILTLTTISIDR</sequence>
<evidence type="ECO:0000256" key="4">
    <source>
        <dbReference type="ARBA" id="ARBA00023040"/>
    </source>
</evidence>
<evidence type="ECO:0000256" key="1">
    <source>
        <dbReference type="ARBA" id="ARBA00004141"/>
    </source>
</evidence>
<dbReference type="InterPro" id="IPR017452">
    <property type="entry name" value="GPCR_Rhodpsn_7TM"/>
</dbReference>
<evidence type="ECO:0000259" key="9">
    <source>
        <dbReference type="PROSITE" id="PS50262"/>
    </source>
</evidence>
<dbReference type="InParanoid" id="A7RYK5"/>
<evidence type="ECO:0000256" key="6">
    <source>
        <dbReference type="ARBA" id="ARBA00023170"/>
    </source>
</evidence>
<dbReference type="GO" id="GO:0016020">
    <property type="term" value="C:membrane"/>
    <property type="evidence" value="ECO:0007669"/>
    <property type="project" value="UniProtKB-SubCell"/>
</dbReference>
<evidence type="ECO:0000256" key="5">
    <source>
        <dbReference type="ARBA" id="ARBA00023136"/>
    </source>
</evidence>
<reference evidence="10 11" key="1">
    <citation type="journal article" date="2007" name="Science">
        <title>Sea anemone genome reveals ancestral eumetazoan gene repertoire and genomic organization.</title>
        <authorList>
            <person name="Putnam N.H."/>
            <person name="Srivastava M."/>
            <person name="Hellsten U."/>
            <person name="Dirks B."/>
            <person name="Chapman J."/>
            <person name="Salamov A."/>
            <person name="Terry A."/>
            <person name="Shapiro H."/>
            <person name="Lindquist E."/>
            <person name="Kapitonov V.V."/>
            <person name="Jurka J."/>
            <person name="Genikhovich G."/>
            <person name="Grigoriev I.V."/>
            <person name="Lucas S.M."/>
            <person name="Steele R.E."/>
            <person name="Finnerty J.R."/>
            <person name="Technau U."/>
            <person name="Martindale M.Q."/>
            <person name="Rokhsar D.S."/>
        </authorList>
    </citation>
    <scope>NUCLEOTIDE SEQUENCE [LARGE SCALE GENOMIC DNA]</scope>
    <source>
        <strain evidence="11">CH2 X CH6</strain>
    </source>
</reference>
<dbReference type="HOGENOM" id="CLU_009579_29_9_1"/>
<dbReference type="eggNOG" id="KOG3656">
    <property type="taxonomic scope" value="Eukaryota"/>
</dbReference>
<keyword evidence="3 8" id="KW-1133">Transmembrane helix</keyword>
<proteinExistence type="predicted"/>
<dbReference type="Pfam" id="PF00001">
    <property type="entry name" value="7tm_1"/>
    <property type="match status" value="1"/>
</dbReference>
<keyword evidence="7" id="KW-0807">Transducer</keyword>
<dbReference type="FunFam" id="1.20.1070.10:FF:001742">
    <property type="entry name" value="Predicted protein"/>
    <property type="match status" value="1"/>
</dbReference>
<accession>A7RYK5</accession>
<evidence type="ECO:0000256" key="7">
    <source>
        <dbReference type="ARBA" id="ARBA00023224"/>
    </source>
</evidence>
<keyword evidence="6" id="KW-0675">Receptor</keyword>
<dbReference type="EMBL" id="DS469553">
    <property type="protein sequence ID" value="EDO43476.1"/>
    <property type="molecule type" value="Genomic_DNA"/>
</dbReference>
<dbReference type="PROSITE" id="PS50262">
    <property type="entry name" value="G_PROTEIN_RECEP_F1_2"/>
    <property type="match status" value="1"/>
</dbReference>
<keyword evidence="5 8" id="KW-0472">Membrane</keyword>
<dbReference type="CDD" id="cd00637">
    <property type="entry name" value="7tm_classA_rhodopsin-like"/>
    <property type="match status" value="1"/>
</dbReference>
<evidence type="ECO:0000256" key="2">
    <source>
        <dbReference type="ARBA" id="ARBA00022692"/>
    </source>
</evidence>
<feature type="domain" description="G-protein coupled receptors family 1 profile" evidence="9">
    <location>
        <begin position="5"/>
        <end position="86"/>
    </location>
</feature>
<dbReference type="OMA" id="ICILGNA"/>
<gene>
    <name evidence="10" type="ORF">NEMVEDRAFT_v1g97769</name>
</gene>
<protein>
    <recommendedName>
        <fullName evidence="9">G-protein coupled receptors family 1 profile domain-containing protein</fullName>
    </recommendedName>
</protein>
<evidence type="ECO:0000256" key="3">
    <source>
        <dbReference type="ARBA" id="ARBA00022989"/>
    </source>
</evidence>
<dbReference type="GO" id="GO:0004930">
    <property type="term" value="F:G protein-coupled receptor activity"/>
    <property type="evidence" value="ECO:0007669"/>
    <property type="project" value="UniProtKB-KW"/>
</dbReference>
<evidence type="ECO:0000313" key="11">
    <source>
        <dbReference type="Proteomes" id="UP000001593"/>
    </source>
</evidence>